<proteinExistence type="predicted"/>
<comment type="caution">
    <text evidence="2">The sequence shown here is derived from an EMBL/GenBank/DDBJ whole genome shotgun (WGS) entry which is preliminary data.</text>
</comment>
<protein>
    <submittedName>
        <fullName evidence="2">Uncharacterized protein</fullName>
    </submittedName>
</protein>
<feature type="transmembrane region" description="Helical" evidence="1">
    <location>
        <begin position="605"/>
        <end position="628"/>
    </location>
</feature>
<feature type="transmembrane region" description="Helical" evidence="1">
    <location>
        <begin position="712"/>
        <end position="739"/>
    </location>
</feature>
<organism evidence="2 3">
    <name type="scientific">Orchesella dallaii</name>
    <dbReference type="NCBI Taxonomy" id="48710"/>
    <lineage>
        <taxon>Eukaryota</taxon>
        <taxon>Metazoa</taxon>
        <taxon>Ecdysozoa</taxon>
        <taxon>Arthropoda</taxon>
        <taxon>Hexapoda</taxon>
        <taxon>Collembola</taxon>
        <taxon>Entomobryomorpha</taxon>
        <taxon>Entomobryoidea</taxon>
        <taxon>Orchesellidae</taxon>
        <taxon>Orchesellinae</taxon>
        <taxon>Orchesella</taxon>
    </lineage>
</organism>
<feature type="transmembrane region" description="Helical" evidence="1">
    <location>
        <begin position="123"/>
        <end position="143"/>
    </location>
</feature>
<feature type="transmembrane region" description="Helical" evidence="1">
    <location>
        <begin position="73"/>
        <end position="96"/>
    </location>
</feature>
<feature type="transmembrane region" description="Helical" evidence="1">
    <location>
        <begin position="670"/>
        <end position="692"/>
    </location>
</feature>
<evidence type="ECO:0000313" key="3">
    <source>
        <dbReference type="Proteomes" id="UP001642540"/>
    </source>
</evidence>
<feature type="transmembrane region" description="Helical" evidence="1">
    <location>
        <begin position="829"/>
        <end position="852"/>
    </location>
</feature>
<keyword evidence="1" id="KW-0812">Transmembrane</keyword>
<feature type="transmembrane region" description="Helical" evidence="1">
    <location>
        <begin position="333"/>
        <end position="356"/>
    </location>
</feature>
<gene>
    <name evidence="2" type="ORF">ODALV1_LOCUS28149</name>
</gene>
<evidence type="ECO:0000256" key="1">
    <source>
        <dbReference type="SAM" id="Phobius"/>
    </source>
</evidence>
<feature type="transmembrane region" description="Helical" evidence="1">
    <location>
        <begin position="789"/>
        <end position="809"/>
    </location>
</feature>
<accession>A0ABP1RZU9</accession>
<evidence type="ECO:0000313" key="2">
    <source>
        <dbReference type="EMBL" id="CAL8140113.1"/>
    </source>
</evidence>
<keyword evidence="3" id="KW-1185">Reference proteome</keyword>
<feature type="transmembrane region" description="Helical" evidence="1">
    <location>
        <begin position="198"/>
        <end position="219"/>
    </location>
</feature>
<feature type="transmembrane region" description="Helical" evidence="1">
    <location>
        <begin position="12"/>
        <end position="32"/>
    </location>
</feature>
<feature type="transmembrane region" description="Helical" evidence="1">
    <location>
        <begin position="231"/>
        <end position="255"/>
    </location>
</feature>
<feature type="transmembrane region" description="Helical" evidence="1">
    <location>
        <begin position="451"/>
        <end position="473"/>
    </location>
</feature>
<keyword evidence="1" id="KW-1133">Transmembrane helix</keyword>
<reference evidence="2 3" key="1">
    <citation type="submission" date="2024-08" db="EMBL/GenBank/DDBJ databases">
        <authorList>
            <person name="Cucini C."/>
            <person name="Frati F."/>
        </authorList>
    </citation>
    <scope>NUCLEOTIDE SEQUENCE [LARGE SCALE GENOMIC DNA]</scope>
</reference>
<dbReference type="Proteomes" id="UP001642540">
    <property type="component" value="Unassembled WGS sequence"/>
</dbReference>
<feature type="transmembrane region" description="Helical" evidence="1">
    <location>
        <begin position="493"/>
        <end position="517"/>
    </location>
</feature>
<name>A0ABP1RZU9_9HEXA</name>
<keyword evidence="1" id="KW-0472">Membrane</keyword>
<dbReference type="EMBL" id="CAXLJM020000133">
    <property type="protein sequence ID" value="CAL8140113.1"/>
    <property type="molecule type" value="Genomic_DNA"/>
</dbReference>
<sequence>MVKGTPKDFEFFFLYSFAICAVIDTVSAYACFRRPHQYAAVLNNFLQIMENICRDFMPTFDREKDRNNRLMDWFLISLTIAYPINGFVISCHYILFPDWSAYAISMVPPEYRILPLKIMFGFWYFYALQVIWSILLNSVVYLFTTGRYTWLLLHEFMCRPGGDPNQKTTGAFRDISNIQVNYRKLEMMHLKIIEGPSATILPLEFVILHLALFANFSLISYGRIMTPINTAILLIWTVVGTGFVLIALDYCGTLFKKGVKVLGSMKKYNWGSKQNNMVMKKFVRSCRPIQIGYGRMYVIRKVSVFKFLRDLTKDEFMPNFDAEKFPPNKLHDLSGFLTGFYHPFAATVITCHYIIFPDWPSYITSLIPSESLTLPIKIAFGIFWFCELQMIWAILLINFVGMTTIGKYLGIILDEFFCQPRVRGVTINYLTTPKFRDMDTIRMNLRKLQVFHLNLMELFSLTIVPAQSLILNLTLFSNFSLIRYWKQMNVTNIAILLLWAIGGTFACLLMITSCAYLTDKSNMILRSARSKDWGSRKNNKVMGKFLKSCQPLRFGHGKMYVIKQKSVLKFLKTLVRGTFRVLLTIESYAVTQTILHMINGQATNFQFFFLYAITICCAISLVSSYPALSRPEEYAAIFNNFHQYMADVKEEYMPDFNAEKYKVNKLFSGILMALTIYCPICGFIISCHYIPFYDWPVYLISNVPQEYRSFPLIIVFGIDYFYALQMTWSLLLINAVCLLTTGLYNWLLLNEFVCRNGEVQGQKTVSRFRDISEIQVNYRKFELMNLKLLKLYCGIIIPLEGVILNLALFSNFSLIMYKHLLTPINAAILVLWTVAGTGFVLVGLTYCGALYLKGVKVLGSMKKKDWGSARNNKLMKKFVKSCIPIQIGYGRMYVIRKVSVFKFLRSLTKGTVRVLLMCKKHT</sequence>